<dbReference type="InterPro" id="IPR036390">
    <property type="entry name" value="WH_DNA-bd_sf"/>
</dbReference>
<organism evidence="5 6">
    <name type="scientific">Streptomyces dengpaensis</name>
    <dbReference type="NCBI Taxonomy" id="2049881"/>
    <lineage>
        <taxon>Bacteria</taxon>
        <taxon>Bacillati</taxon>
        <taxon>Actinomycetota</taxon>
        <taxon>Actinomycetes</taxon>
        <taxon>Kitasatosporales</taxon>
        <taxon>Streptomycetaceae</taxon>
        <taxon>Streptomyces</taxon>
    </lineage>
</organism>
<evidence type="ECO:0000313" key="6">
    <source>
        <dbReference type="Proteomes" id="UP000238413"/>
    </source>
</evidence>
<evidence type="ECO:0000256" key="2">
    <source>
        <dbReference type="ARBA" id="ARBA00023125"/>
    </source>
</evidence>
<proteinExistence type="predicted"/>
<dbReference type="InterPro" id="IPR011663">
    <property type="entry name" value="UTRA"/>
</dbReference>
<dbReference type="InterPro" id="IPR000524">
    <property type="entry name" value="Tscrpt_reg_HTH_GntR"/>
</dbReference>
<keyword evidence="2" id="KW-0238">DNA-binding</keyword>
<dbReference type="SUPFAM" id="SSF64288">
    <property type="entry name" value="Chorismate lyase-like"/>
    <property type="match status" value="1"/>
</dbReference>
<dbReference type="Pfam" id="PF00392">
    <property type="entry name" value="GntR"/>
    <property type="match status" value="1"/>
</dbReference>
<dbReference type="Pfam" id="PF07702">
    <property type="entry name" value="UTRA"/>
    <property type="match status" value="1"/>
</dbReference>
<keyword evidence="6" id="KW-1185">Reference proteome</keyword>
<dbReference type="Proteomes" id="UP000238413">
    <property type="component" value="Chromosome"/>
</dbReference>
<dbReference type="Gene3D" id="3.40.1410.10">
    <property type="entry name" value="Chorismate lyase-like"/>
    <property type="match status" value="1"/>
</dbReference>
<dbReference type="InterPro" id="IPR036388">
    <property type="entry name" value="WH-like_DNA-bd_sf"/>
</dbReference>
<name>A0ABN5I6H7_9ACTN</name>
<dbReference type="Gene3D" id="1.10.10.10">
    <property type="entry name" value="Winged helix-like DNA-binding domain superfamily/Winged helix DNA-binding domain"/>
    <property type="match status" value="1"/>
</dbReference>
<evidence type="ECO:0000313" key="5">
    <source>
        <dbReference type="EMBL" id="AVH58656.1"/>
    </source>
</evidence>
<protein>
    <submittedName>
        <fullName evidence="5">GntR family transcriptional regulator</fullName>
    </submittedName>
</protein>
<dbReference type="SMART" id="SM00866">
    <property type="entry name" value="UTRA"/>
    <property type="match status" value="1"/>
</dbReference>
<dbReference type="InterPro" id="IPR050679">
    <property type="entry name" value="Bact_HTH_transcr_reg"/>
</dbReference>
<evidence type="ECO:0000256" key="1">
    <source>
        <dbReference type="ARBA" id="ARBA00023015"/>
    </source>
</evidence>
<dbReference type="PROSITE" id="PS50949">
    <property type="entry name" value="HTH_GNTR"/>
    <property type="match status" value="1"/>
</dbReference>
<accession>A0ABN5I6H7</accession>
<sequence length="249" mass="27399">MPDTDQPPYMQVAERIRRRILDGQLKEGAKLPPQRELAQQEGVAVATLGRSLDHLQVEGYIVTSRRGTFVANAPSVAPSSYDRITRVLRTGSVLGEGETMLVTAAELVAPPQYVAEIFDLDEGDQVVRRQWHTGKGSKRLMLAVTWYPARFAALVPELLSTAPGKGTGLLPRIQEAAGRRVTAGRDDVHSRDADEREASFLGVRVGSPILAGAHRLWDDQGVIEYGEWCLPYRLTVGYEYSFEAVQDGA</sequence>
<dbReference type="CDD" id="cd07377">
    <property type="entry name" value="WHTH_GntR"/>
    <property type="match status" value="1"/>
</dbReference>
<keyword evidence="3" id="KW-0804">Transcription</keyword>
<dbReference type="EMBL" id="CP026652">
    <property type="protein sequence ID" value="AVH58656.1"/>
    <property type="molecule type" value="Genomic_DNA"/>
</dbReference>
<gene>
    <name evidence="5" type="ORF">C4B68_26070</name>
</gene>
<reference evidence="5 6" key="1">
    <citation type="submission" date="2018-02" db="EMBL/GenBank/DDBJ databases">
        <title>Complete genome sequence of Streptomyces dengpaensis, the producer of angucyclines.</title>
        <authorList>
            <person name="Yumei L."/>
        </authorList>
    </citation>
    <scope>NUCLEOTIDE SEQUENCE [LARGE SCALE GENOMIC DNA]</scope>
    <source>
        <strain evidence="5 6">XZHG99</strain>
    </source>
</reference>
<dbReference type="PANTHER" id="PTHR44846:SF17">
    <property type="entry name" value="GNTR-FAMILY TRANSCRIPTIONAL REGULATOR"/>
    <property type="match status" value="1"/>
</dbReference>
<dbReference type="SMART" id="SM00345">
    <property type="entry name" value="HTH_GNTR"/>
    <property type="match status" value="1"/>
</dbReference>
<dbReference type="PANTHER" id="PTHR44846">
    <property type="entry name" value="MANNOSYL-D-GLYCERATE TRANSPORT/METABOLISM SYSTEM REPRESSOR MNGR-RELATED"/>
    <property type="match status" value="1"/>
</dbReference>
<dbReference type="SUPFAM" id="SSF46785">
    <property type="entry name" value="Winged helix' DNA-binding domain"/>
    <property type="match status" value="1"/>
</dbReference>
<evidence type="ECO:0000256" key="3">
    <source>
        <dbReference type="ARBA" id="ARBA00023163"/>
    </source>
</evidence>
<feature type="domain" description="HTH gntR-type" evidence="4">
    <location>
        <begin position="6"/>
        <end position="73"/>
    </location>
</feature>
<dbReference type="InterPro" id="IPR028978">
    <property type="entry name" value="Chorismate_lyase_/UTRA_dom_sf"/>
</dbReference>
<evidence type="ECO:0000259" key="4">
    <source>
        <dbReference type="PROSITE" id="PS50949"/>
    </source>
</evidence>
<keyword evidence="1" id="KW-0805">Transcription regulation</keyword>
<dbReference type="RefSeq" id="WP_099499374.1">
    <property type="nucleotide sequence ID" value="NZ_CP026652.1"/>
</dbReference>